<evidence type="ECO:0000256" key="2">
    <source>
        <dbReference type="ARBA" id="ARBA00022692"/>
    </source>
</evidence>
<comment type="subcellular location">
    <subcellularLocation>
        <location evidence="1">Membrane</location>
        <topology evidence="1">Single-pass membrane protein</topology>
    </subcellularLocation>
</comment>
<evidence type="ECO:0000313" key="8">
    <source>
        <dbReference type="Proteomes" id="UP001549749"/>
    </source>
</evidence>
<dbReference type="PANTHER" id="PTHR36985:SF1">
    <property type="entry name" value="TRANSLOCATION AND ASSEMBLY MODULE SUBUNIT TAMB"/>
    <property type="match status" value="1"/>
</dbReference>
<dbReference type="Pfam" id="PF05359">
    <property type="entry name" value="DUF748"/>
    <property type="match status" value="1"/>
</dbReference>
<evidence type="ECO:0000313" key="7">
    <source>
        <dbReference type="EMBL" id="MET7000392.1"/>
    </source>
</evidence>
<evidence type="ECO:0000256" key="4">
    <source>
        <dbReference type="ARBA" id="ARBA00023136"/>
    </source>
</evidence>
<dbReference type="Proteomes" id="UP001549749">
    <property type="component" value="Unassembled WGS sequence"/>
</dbReference>
<comment type="caution">
    <text evidence="7">The sequence shown here is derived from an EMBL/GenBank/DDBJ whole genome shotgun (WGS) entry which is preliminary data.</text>
</comment>
<dbReference type="RefSeq" id="WP_354662951.1">
    <property type="nucleotide sequence ID" value="NZ_JBEXAC010000002.1"/>
</dbReference>
<dbReference type="InterPro" id="IPR007452">
    <property type="entry name" value="TamB_C"/>
</dbReference>
<evidence type="ECO:0000256" key="1">
    <source>
        <dbReference type="ARBA" id="ARBA00004167"/>
    </source>
</evidence>
<feature type="transmembrane region" description="Helical" evidence="5">
    <location>
        <begin position="12"/>
        <end position="31"/>
    </location>
</feature>
<reference evidence="7 8" key="1">
    <citation type="submission" date="2024-06" db="EMBL/GenBank/DDBJ databases">
        <title>Chitinophaga defluvii sp. nov., isolated from municipal sewage.</title>
        <authorList>
            <person name="Zhang L."/>
        </authorList>
    </citation>
    <scope>NUCLEOTIDE SEQUENCE [LARGE SCALE GENOMIC DNA]</scope>
    <source>
        <strain evidence="7 8">H8</strain>
    </source>
</reference>
<evidence type="ECO:0000256" key="5">
    <source>
        <dbReference type="SAM" id="Phobius"/>
    </source>
</evidence>
<evidence type="ECO:0000256" key="3">
    <source>
        <dbReference type="ARBA" id="ARBA00022989"/>
    </source>
</evidence>
<keyword evidence="3 5" id="KW-1133">Transmembrane helix</keyword>
<dbReference type="PANTHER" id="PTHR36985">
    <property type="entry name" value="TRANSLOCATION AND ASSEMBLY MODULE SUBUNIT TAMB"/>
    <property type="match status" value="1"/>
</dbReference>
<organism evidence="7 8">
    <name type="scientific">Chitinophaga defluvii</name>
    <dbReference type="NCBI Taxonomy" id="3163343"/>
    <lineage>
        <taxon>Bacteria</taxon>
        <taxon>Pseudomonadati</taxon>
        <taxon>Bacteroidota</taxon>
        <taxon>Chitinophagia</taxon>
        <taxon>Chitinophagales</taxon>
        <taxon>Chitinophagaceae</taxon>
        <taxon>Chitinophaga</taxon>
    </lineage>
</organism>
<protein>
    <submittedName>
        <fullName evidence="7">Translocation/assembly module TamB domain-containing protein</fullName>
    </submittedName>
</protein>
<proteinExistence type="predicted"/>
<accession>A0ABV2TBI1</accession>
<feature type="domain" description="Translocation and assembly module TamB C-terminal" evidence="6">
    <location>
        <begin position="1148"/>
        <end position="1597"/>
    </location>
</feature>
<keyword evidence="8" id="KW-1185">Reference proteome</keyword>
<dbReference type="Pfam" id="PF04357">
    <property type="entry name" value="TamB"/>
    <property type="match status" value="1"/>
</dbReference>
<dbReference type="EMBL" id="JBEXAC010000002">
    <property type="protein sequence ID" value="MET7000392.1"/>
    <property type="molecule type" value="Genomic_DNA"/>
</dbReference>
<keyword evidence="4 5" id="KW-0472">Membrane</keyword>
<evidence type="ECO:0000259" key="6">
    <source>
        <dbReference type="Pfam" id="PF04357"/>
    </source>
</evidence>
<dbReference type="InterPro" id="IPR008023">
    <property type="entry name" value="DUF748"/>
</dbReference>
<gene>
    <name evidence="7" type="ORF">ABR189_23575</name>
</gene>
<name>A0ABV2TBI1_9BACT</name>
<sequence length="1627" mass="181299">MIRKWTKRIFKSLAIIILILLVLLVVLHIRWTQSALTHYATKYLHHKWGTQVSIGHIRFTLPYRFEINDIYLADQHQDTLLYAKQLLVYLDMKSLFNKQVCINTVQLKAARVHLYRDSTAKVFNYDYILPVSSPEAAGSVSKPLRLKELLLENVRFDYRDDIAGTSVSIQSGHLSATLSDADLFKYKLRFATSNWENTSVLVKSYRAATSASFNKTVGPEDTLDIIPGHIHVQNSHVEFRDEVTRSGTNVQIGTAKVNADVFSLDQERISADSLWADNVQVRVHLDEQSAAITTQDDPGWKINIAHGQISNSRYKMDDPLSTPVLRGMDYRHPDLQQVQILMDNFIWSDTLSAADIHHLSFKDKSGFQLDSLQTDLAYLSTTGIKFSHLLLKTPQTYLYGTSHGVNTAIRHSYLSIHDLLLLFPVLENYRIIQQYRRTGLSVSANLENRQGHFYFTSCNLTGLHGSLINMHGDIQGLSNADNIRYQLHITDARIPEKDLAILLPAASLKQLRLPAYVRINGSFSGSVNEVRTNCTALTNKGNMTLSGSLKFQDLNAISYNVSANTTALQLGYFLKKDSLIGAITGTLHAAGSGFSLEKTNSIIEGSFKEAIVNNYAYQDIQLHTNIHHGTLHGEWQINDPNLKVQGNAILQADNRLTIRMNADSVSPAALHIYKDITGVKGKLEMEMENVKMARPPGYFSLNDLTVTMDTSNFHLDNISGHTSLQGNQRSTRFQSDFAAITVNGKDDHLKTAKHFLTQLQAYVHDSITTVKAAPFTLKAVIREHPLLTKLFPEYTLSDSLQVSLVYDSSTVTPLQGSILASRISAGALKMDSVKVWLNGTADQLQFTSEARQVMFGQQPLYQVNAQLKAGHNQAALILDNKQPGQQQPWFQIGLTASAEKGRYRFHLTPNKLITNYLPLTINEDHAIWYSPKGLQVNHLQLSSDTTSVYINSAIPQGNAPLQITISQLQLATLMKHLGQDTVLEGTINGQTIIDGLQDSIIHYKGNIAIKDIRLRQQPVGDLQLTVAAGEAHQLDIKGALTGNGTNINVKGTYSLNNATHPLQLDGSLDPLPMRLLETFSNGMLDSTGGQLTGKIAVNGTLMQPLVQGKLDFDKVAFRIPASNMHYHIEQQTLTFEDQQASFHDFELRDPRNKTLYLSGTAGFQNGLLQPQLNLHVKADDFQLLDAPAINNPLVFGTAYVNTALKITGNARKPVIKGDIRLNKDSRITYVNRKDTQLEDETKRLVTFRDLRDPVEKTRILAALRQTLPPDSLQQETAGGSSYFSEIDMNITTDSTAAVTIVLDEIYGDQLSLKGDARLHTSVLPSGKLRMSGVYYVGDGTYDLTYQQILRRKFTIDKGSTITWAGDPYRPQFGIRARYEVKAPPLGLVETLVTDATSLEAYRQPLPFNVLLKIDGNFSRLNIGFDIQVKESDEPVSKEVLSNVNAQLSQFRSDTSVMTKQAFALLLLNQFISNRGQNMFATVRPANAVLGSVSQLLAEELNLLAAGVLKRANISLKVNPYASYLSTSDKLLAGVNVALTKKMIQDRLEISLAKNFDLSGYASSSSQMLDNINASYKLTNDGRFRIKVYRKNAQQVMLEGLVVETGVSFIITMDYQRFRELFRSSKSQ</sequence>
<keyword evidence="2 5" id="KW-0812">Transmembrane</keyword>